<dbReference type="EMBL" id="SMRT01000022">
    <property type="protein sequence ID" value="TDF92152.1"/>
    <property type="molecule type" value="Genomic_DNA"/>
</dbReference>
<evidence type="ECO:0000256" key="1">
    <source>
        <dbReference type="SAM" id="Phobius"/>
    </source>
</evidence>
<feature type="transmembrane region" description="Helical" evidence="1">
    <location>
        <begin position="119"/>
        <end position="139"/>
    </location>
</feature>
<dbReference type="Pfam" id="PF10067">
    <property type="entry name" value="DUF2306"/>
    <property type="match status" value="1"/>
</dbReference>
<protein>
    <submittedName>
        <fullName evidence="2">DUF2306 domain-containing protein</fullName>
    </submittedName>
</protein>
<keyword evidence="1" id="KW-1133">Transmembrane helix</keyword>
<name>A0A4R5KB70_9BACL</name>
<gene>
    <name evidence="2" type="ORF">E1757_30625</name>
</gene>
<feature type="transmembrane region" description="Helical" evidence="1">
    <location>
        <begin position="7"/>
        <end position="27"/>
    </location>
</feature>
<keyword evidence="1" id="KW-0472">Membrane</keyword>
<dbReference type="RefSeq" id="WP_133235458.1">
    <property type="nucleotide sequence ID" value="NZ_SMRT01000022.1"/>
</dbReference>
<proteinExistence type="predicted"/>
<dbReference type="OrthoDB" id="195502at2"/>
<reference evidence="2 3" key="1">
    <citation type="submission" date="2019-03" db="EMBL/GenBank/DDBJ databases">
        <title>This is whole genome sequence of Paenibacillus sp MS74 strain.</title>
        <authorList>
            <person name="Trinh H.N."/>
        </authorList>
    </citation>
    <scope>NUCLEOTIDE SEQUENCE [LARGE SCALE GENOMIC DNA]</scope>
    <source>
        <strain evidence="2 3">MS74</strain>
    </source>
</reference>
<keyword evidence="1" id="KW-0812">Transmembrane</keyword>
<feature type="transmembrane region" description="Helical" evidence="1">
    <location>
        <begin position="88"/>
        <end position="107"/>
    </location>
</feature>
<evidence type="ECO:0000313" key="3">
    <source>
        <dbReference type="Proteomes" id="UP000295636"/>
    </source>
</evidence>
<feature type="transmembrane region" description="Helical" evidence="1">
    <location>
        <begin position="151"/>
        <end position="171"/>
    </location>
</feature>
<feature type="transmembrane region" description="Helical" evidence="1">
    <location>
        <begin position="183"/>
        <end position="201"/>
    </location>
</feature>
<dbReference type="AlphaFoldDB" id="A0A4R5KB70"/>
<comment type="caution">
    <text evidence="2">The sequence shown here is derived from an EMBL/GenBank/DDBJ whole genome shotgun (WGS) entry which is preliminary data.</text>
</comment>
<dbReference type="Proteomes" id="UP000295636">
    <property type="component" value="Unassembled WGS sequence"/>
</dbReference>
<evidence type="ECO:0000313" key="2">
    <source>
        <dbReference type="EMBL" id="TDF92152.1"/>
    </source>
</evidence>
<accession>A0A4R5KB70</accession>
<organism evidence="2 3">
    <name type="scientific">Paenibacillus piri</name>
    <dbReference type="NCBI Taxonomy" id="2547395"/>
    <lineage>
        <taxon>Bacteria</taxon>
        <taxon>Bacillati</taxon>
        <taxon>Bacillota</taxon>
        <taxon>Bacilli</taxon>
        <taxon>Bacillales</taxon>
        <taxon>Paenibacillaceae</taxon>
        <taxon>Paenibacillus</taxon>
    </lineage>
</organism>
<keyword evidence="3" id="KW-1185">Reference proteome</keyword>
<feature type="transmembrane region" description="Helical" evidence="1">
    <location>
        <begin position="47"/>
        <end position="68"/>
    </location>
</feature>
<sequence length="218" mass="24969">MSRTKLPYFFMLVVMTVFIVYVMYTNYIRDPQAVDFLSHKLNLKRPIQLPVWLSVMKVHLAFASLAMVSGAANFSSTVYRNHRTFHKFNGYAYLISVVIVIVSSGYMAPYATGGKPVSIAFNLLNIVWLCLTAAAIVKIKKKQIHHHRKWMVRSYAFCFTNMFIHMLTAAFHEGMGLSYSTSYMAGVYGSIVLLFMLAEVVNRTIYRNPPVLNRIEKE</sequence>
<dbReference type="InterPro" id="IPR018750">
    <property type="entry name" value="DUF2306_membrane"/>
</dbReference>